<dbReference type="SMART" id="SM00497">
    <property type="entry name" value="IENR1"/>
    <property type="match status" value="1"/>
</dbReference>
<dbReference type="Pfam" id="PF07453">
    <property type="entry name" value="NUMOD1"/>
    <property type="match status" value="1"/>
</dbReference>
<evidence type="ECO:0000313" key="2">
    <source>
        <dbReference type="EMBL" id="MBB6447037.1"/>
    </source>
</evidence>
<dbReference type="InterPro" id="IPR036388">
    <property type="entry name" value="WH-like_DNA-bd_sf"/>
</dbReference>
<dbReference type="AlphaFoldDB" id="A0A7X0HUD2"/>
<accession>A0A7X0HUD2</accession>
<evidence type="ECO:0000313" key="3">
    <source>
        <dbReference type="Proteomes" id="UP000531594"/>
    </source>
</evidence>
<sequence length="585" mass="68994">MALVTDHGLMNWTESNKEHFESIGYRFTDLGDYFEVAKQHLTSNQSTFPKLYPTKWIGRKEYNSYYIEKGYTFTKANDEFLVSPSDLLPNSKVEILCICDACNKIFRCKYYLHYDKRIKGKPEVCDKCRPTKEVNFIDFLNNLKKAYDEGMFKIEADSIKAKDKTGYVLKPPNKKNQIYLPLHHKSRISKEILLFVSRLENKVNEKTLASYWFQQKLPNVKMDGFWTKSQCIACFSLIKEKETLTTSVIRKKYQDLYAAITNIMPFNKFLTFCGEDLKDYYNLEDRRILGIYVEHCIIRMIKEHSDYFDFQQKDQNNRLDIVCKIDKKVIEIKLSIHTRLYKEIKKYQDYDLEVVFLLGEEGYNKITSEGFKKLSIFQWVDQNEKFLINKELLLRKVREFKSILQDPVILLKESQNYYTNLCIKVFNLRKSGESHEAISKKVDLSRRQIGRILNNQTLKPYIDIDLSHEYEDTKILRKEIKDERDKLIIELSKRGLKVIKIQKHISELYGSLSTARIEQIIRKSKVKKGKNKGKIIATDLDGNILGTFSSSVEAARELNISSYRNICTALRNEIPHYKKIKFYYA</sequence>
<reference evidence="2 3" key="1">
    <citation type="submission" date="2020-08" db="EMBL/GenBank/DDBJ databases">
        <title>Genomic Encyclopedia of Type Strains, Phase IV (KMG-IV): sequencing the most valuable type-strain genomes for metagenomic binning, comparative biology and taxonomic classification.</title>
        <authorList>
            <person name="Goeker M."/>
        </authorList>
    </citation>
    <scope>NUCLEOTIDE SEQUENCE [LARGE SCALE GENOMIC DNA]</scope>
    <source>
        <strain evidence="2 3">DSM 5391</strain>
    </source>
</reference>
<dbReference type="Gene3D" id="1.10.10.10">
    <property type="entry name" value="Winged helix-like DNA-binding domain superfamily/Winged helix DNA-binding domain"/>
    <property type="match status" value="1"/>
</dbReference>
<dbReference type="InterPro" id="IPR010896">
    <property type="entry name" value="NUMOD1"/>
</dbReference>
<comment type="caution">
    <text evidence="2">The sequence shown here is derived from an EMBL/GenBank/DDBJ whole genome shotgun (WGS) entry which is preliminary data.</text>
</comment>
<organism evidence="2 3">
    <name type="scientific">Bacillus benzoevorans</name>
    <dbReference type="NCBI Taxonomy" id="1456"/>
    <lineage>
        <taxon>Bacteria</taxon>
        <taxon>Bacillati</taxon>
        <taxon>Bacillota</taxon>
        <taxon>Bacilli</taxon>
        <taxon>Bacillales</taxon>
        <taxon>Bacillaceae</taxon>
        <taxon>Bacillus</taxon>
    </lineage>
</organism>
<dbReference type="Proteomes" id="UP000531594">
    <property type="component" value="Unassembled WGS sequence"/>
</dbReference>
<protein>
    <recommendedName>
        <fullName evidence="1">Nuclease-associated modular DNA-binding 1 domain-containing protein</fullName>
    </recommendedName>
</protein>
<gene>
    <name evidence="2" type="ORF">HNR53_003714</name>
</gene>
<feature type="domain" description="Nuclease-associated modular DNA-binding 1" evidence="1">
    <location>
        <begin position="534"/>
        <end position="562"/>
    </location>
</feature>
<evidence type="ECO:0000259" key="1">
    <source>
        <dbReference type="Pfam" id="PF07453"/>
    </source>
</evidence>
<keyword evidence="3" id="KW-1185">Reference proteome</keyword>
<proteinExistence type="predicted"/>
<name>A0A7X0HUD2_9BACI</name>
<dbReference type="RefSeq" id="WP_184528581.1">
    <property type="nucleotide sequence ID" value="NZ_JACHGK010000016.1"/>
</dbReference>
<dbReference type="InterPro" id="IPR003647">
    <property type="entry name" value="Intron_nuc_1_rpt"/>
</dbReference>
<dbReference type="EMBL" id="JACHGK010000016">
    <property type="protein sequence ID" value="MBB6447037.1"/>
    <property type="molecule type" value="Genomic_DNA"/>
</dbReference>